<proteinExistence type="predicted"/>
<dbReference type="InterPro" id="IPR007110">
    <property type="entry name" value="Ig-like_dom"/>
</dbReference>
<dbReference type="RefSeq" id="WP_366088923.1">
    <property type="nucleotide sequence ID" value="NZ_JBFASG010000019.1"/>
</dbReference>
<sequence length="444" mass="46358">MTGTTAQAAAGRQLFAQLASLLAPQGVGDASALVILEPSGKDVASAAADDAGTPAAAEALADLANTVPAAAATFFDTGGAYDDLWDFVLRSARPTGPDDDPARVTLANLINDNRADFELMARARMGSTGDLYHPVLAEPTDWLGEDGWTSASFRVGGEDPAPAPAPAPGVQVPQELPDLEWRLIAAREDVQPQPIWHEPELATADQIQTEAFHNPDRVVDVTAKVAPADTDTPSGVELSFQYRVIGLQRPWLRAHLCQLGGWAIPGLPAGGLSNGMPEGNPGILPLITTRMLVVRNLVAKARWSDADHARAASAETLALGPFTLTGAVSGDTSELTRPAPQVVAWLAAVLPASPPPGEVKEADTPAGLGRVVSRGPLTVRSDHTTKAAKVGSLNAGQTVALSCKAEGEPVDGNILWYRLGQDPQGWAAARYIKNLGPIPRCPAT</sequence>
<protein>
    <recommendedName>
        <fullName evidence="1">Ig-like domain-containing protein</fullName>
    </recommendedName>
</protein>
<comment type="caution">
    <text evidence="2">The sequence shown here is derived from an EMBL/GenBank/DDBJ whole genome shotgun (WGS) entry which is preliminary data.</text>
</comment>
<gene>
    <name evidence="2" type="ORF">AB0L03_20035</name>
</gene>
<organism evidence="2 3">
    <name type="scientific">Streptomyces roseoverticillatus</name>
    <dbReference type="NCBI Taxonomy" id="66429"/>
    <lineage>
        <taxon>Bacteria</taxon>
        <taxon>Bacillati</taxon>
        <taxon>Actinomycetota</taxon>
        <taxon>Actinomycetes</taxon>
        <taxon>Kitasatosporales</taxon>
        <taxon>Streptomycetaceae</taxon>
        <taxon>Streptomyces</taxon>
    </lineage>
</organism>
<dbReference type="EMBL" id="JBFASG010000019">
    <property type="protein sequence ID" value="MEV4925095.1"/>
    <property type="molecule type" value="Genomic_DNA"/>
</dbReference>
<dbReference type="Gene3D" id="2.30.30.40">
    <property type="entry name" value="SH3 Domains"/>
    <property type="match status" value="1"/>
</dbReference>
<evidence type="ECO:0000313" key="3">
    <source>
        <dbReference type="Proteomes" id="UP001552479"/>
    </source>
</evidence>
<name>A0ABV3IXZ0_9ACTN</name>
<feature type="domain" description="Ig-like" evidence="1">
    <location>
        <begin position="376"/>
        <end position="444"/>
    </location>
</feature>
<dbReference type="Proteomes" id="UP001552479">
    <property type="component" value="Unassembled WGS sequence"/>
</dbReference>
<reference evidence="2 3" key="1">
    <citation type="submission" date="2024-06" db="EMBL/GenBank/DDBJ databases">
        <title>The Natural Products Discovery Center: Release of the First 8490 Sequenced Strains for Exploring Actinobacteria Biosynthetic Diversity.</title>
        <authorList>
            <person name="Kalkreuter E."/>
            <person name="Kautsar S.A."/>
            <person name="Yang D."/>
            <person name="Bader C.D."/>
            <person name="Teijaro C.N."/>
            <person name="Fluegel L."/>
            <person name="Davis C.M."/>
            <person name="Simpson J.R."/>
            <person name="Lauterbach L."/>
            <person name="Steele A.D."/>
            <person name="Gui C."/>
            <person name="Meng S."/>
            <person name="Li G."/>
            <person name="Viehrig K."/>
            <person name="Ye F."/>
            <person name="Su P."/>
            <person name="Kiefer A.F."/>
            <person name="Nichols A."/>
            <person name="Cepeda A.J."/>
            <person name="Yan W."/>
            <person name="Fan B."/>
            <person name="Jiang Y."/>
            <person name="Adhikari A."/>
            <person name="Zheng C.-J."/>
            <person name="Schuster L."/>
            <person name="Cowan T.M."/>
            <person name="Smanski M.J."/>
            <person name="Chevrette M.G."/>
            <person name="De Carvalho L.P.S."/>
            <person name="Shen B."/>
        </authorList>
    </citation>
    <scope>NUCLEOTIDE SEQUENCE [LARGE SCALE GENOMIC DNA]</scope>
    <source>
        <strain evidence="2 3">NPDC053791</strain>
    </source>
</reference>
<dbReference type="PROSITE" id="PS50835">
    <property type="entry name" value="IG_LIKE"/>
    <property type="match status" value="1"/>
</dbReference>
<evidence type="ECO:0000259" key="1">
    <source>
        <dbReference type="PROSITE" id="PS50835"/>
    </source>
</evidence>
<keyword evidence="3" id="KW-1185">Reference proteome</keyword>
<accession>A0ABV3IXZ0</accession>
<evidence type="ECO:0000313" key="2">
    <source>
        <dbReference type="EMBL" id="MEV4925095.1"/>
    </source>
</evidence>